<feature type="transmembrane region" description="Helical" evidence="5">
    <location>
        <begin position="171"/>
        <end position="190"/>
    </location>
</feature>
<evidence type="ECO:0000256" key="5">
    <source>
        <dbReference type="SAM" id="Phobius"/>
    </source>
</evidence>
<comment type="caution">
    <text evidence="7">The sequence shown here is derived from an EMBL/GenBank/DDBJ whole genome shotgun (WGS) entry which is preliminary data.</text>
</comment>
<feature type="domain" description="O-antigen ligase-related" evidence="6">
    <location>
        <begin position="201"/>
        <end position="344"/>
    </location>
</feature>
<keyword evidence="3 5" id="KW-1133">Transmembrane helix</keyword>
<feature type="transmembrane region" description="Helical" evidence="5">
    <location>
        <begin position="368"/>
        <end position="384"/>
    </location>
</feature>
<dbReference type="OrthoDB" id="3734359at2"/>
<dbReference type="GO" id="GO:0016020">
    <property type="term" value="C:membrane"/>
    <property type="evidence" value="ECO:0007669"/>
    <property type="project" value="UniProtKB-SubCell"/>
</dbReference>
<proteinExistence type="predicted"/>
<dbReference type="Pfam" id="PF04932">
    <property type="entry name" value="Wzy_C"/>
    <property type="match status" value="1"/>
</dbReference>
<feature type="transmembrane region" description="Helical" evidence="5">
    <location>
        <begin position="236"/>
        <end position="255"/>
    </location>
</feature>
<dbReference type="EMBL" id="SDMR01000003">
    <property type="protein sequence ID" value="TBT95707.1"/>
    <property type="molecule type" value="Genomic_DNA"/>
</dbReference>
<feature type="transmembrane region" description="Helical" evidence="5">
    <location>
        <begin position="63"/>
        <end position="83"/>
    </location>
</feature>
<sequence length="426" mass="45293">MTVGGRRHRELLADIGLFVLPSLATVALYLPSGVLMPFRLVTFGLVALAVVRIAACERTVDRVIIALGGLAAIVGVFGLVGWLRYGIGPGAVDDAVRVALLLSLAIAVAILATPRSVVWLLAGWCAAAALAIPVALWEIASGDHLPKNLYKLDAPSFDWNPIASWFDNPNLLAYQCALILLVLPLAISVLPRWASWLALPAAVIIAFVLLATNGRLALLGVFVAVLLWLARSKWGWLGIGVGVAGFAALVAAGFAPARRLWLLTLQVISTFDPNGDPRDAARLSLAKSGWWIAQQTQFLGTGPGGFSTWSIRPDNPYKWNQLNNAHSGLVEILSEYGIVAAALTLAALTLVVVYGWRSARIEPRGTPAIAAFVAVTLAATWVVLSACHSTWLRQPLSAMHIATIVVLISAFSWRGRAASKPVPAAP</sequence>
<comment type="subcellular location">
    <subcellularLocation>
        <location evidence="1">Membrane</location>
        <topology evidence="1">Multi-pass membrane protein</topology>
    </subcellularLocation>
</comment>
<evidence type="ECO:0000256" key="3">
    <source>
        <dbReference type="ARBA" id="ARBA00022989"/>
    </source>
</evidence>
<evidence type="ECO:0000256" key="4">
    <source>
        <dbReference type="ARBA" id="ARBA00023136"/>
    </source>
</evidence>
<evidence type="ECO:0000313" key="7">
    <source>
        <dbReference type="EMBL" id="TBT95707.1"/>
    </source>
</evidence>
<feature type="transmembrane region" description="Helical" evidence="5">
    <location>
        <begin position="396"/>
        <end position="413"/>
    </location>
</feature>
<keyword evidence="4 5" id="KW-0472">Membrane</keyword>
<dbReference type="PANTHER" id="PTHR37422">
    <property type="entry name" value="TEICHURONIC ACID BIOSYNTHESIS PROTEIN TUAE"/>
    <property type="match status" value="1"/>
</dbReference>
<name>A0A4Q9KMC3_PROTD</name>
<accession>A0A4Q9KMC3</accession>
<organism evidence="7 8">
    <name type="scientific">Propioniciclava tarda</name>
    <dbReference type="NCBI Taxonomy" id="433330"/>
    <lineage>
        <taxon>Bacteria</taxon>
        <taxon>Bacillati</taxon>
        <taxon>Actinomycetota</taxon>
        <taxon>Actinomycetes</taxon>
        <taxon>Propionibacteriales</taxon>
        <taxon>Propionibacteriaceae</taxon>
        <taxon>Propioniciclava</taxon>
    </lineage>
</organism>
<dbReference type="InterPro" id="IPR051533">
    <property type="entry name" value="WaaL-like"/>
</dbReference>
<protein>
    <submittedName>
        <fullName evidence="7">O-antigen ligase domain-containing protein</fullName>
    </submittedName>
</protein>
<evidence type="ECO:0000313" key="8">
    <source>
        <dbReference type="Proteomes" id="UP000291933"/>
    </source>
</evidence>
<feature type="transmembrane region" description="Helical" evidence="5">
    <location>
        <begin position="95"/>
        <end position="112"/>
    </location>
</feature>
<gene>
    <name evidence="7" type="ORF">ET996_04485</name>
</gene>
<feature type="transmembrane region" description="Helical" evidence="5">
    <location>
        <begin position="336"/>
        <end position="356"/>
    </location>
</feature>
<feature type="transmembrane region" description="Helical" evidence="5">
    <location>
        <begin position="36"/>
        <end position="56"/>
    </location>
</feature>
<feature type="transmembrane region" description="Helical" evidence="5">
    <location>
        <begin position="12"/>
        <end position="30"/>
    </location>
</feature>
<evidence type="ECO:0000256" key="2">
    <source>
        <dbReference type="ARBA" id="ARBA00022692"/>
    </source>
</evidence>
<dbReference type="AlphaFoldDB" id="A0A4Q9KMC3"/>
<dbReference type="GO" id="GO:0016874">
    <property type="term" value="F:ligase activity"/>
    <property type="evidence" value="ECO:0007669"/>
    <property type="project" value="UniProtKB-KW"/>
</dbReference>
<keyword evidence="7" id="KW-0436">Ligase</keyword>
<dbReference type="PANTHER" id="PTHR37422:SF23">
    <property type="entry name" value="TEICHURONIC ACID BIOSYNTHESIS PROTEIN TUAE"/>
    <property type="match status" value="1"/>
</dbReference>
<keyword evidence="2 5" id="KW-0812">Transmembrane</keyword>
<evidence type="ECO:0000259" key="6">
    <source>
        <dbReference type="Pfam" id="PF04932"/>
    </source>
</evidence>
<dbReference type="InterPro" id="IPR007016">
    <property type="entry name" value="O-antigen_ligase-rel_domated"/>
</dbReference>
<evidence type="ECO:0000256" key="1">
    <source>
        <dbReference type="ARBA" id="ARBA00004141"/>
    </source>
</evidence>
<feature type="transmembrane region" description="Helical" evidence="5">
    <location>
        <begin position="197"/>
        <end position="230"/>
    </location>
</feature>
<keyword evidence="8" id="KW-1185">Reference proteome</keyword>
<feature type="transmembrane region" description="Helical" evidence="5">
    <location>
        <begin position="119"/>
        <end position="140"/>
    </location>
</feature>
<dbReference type="Proteomes" id="UP000291933">
    <property type="component" value="Unassembled WGS sequence"/>
</dbReference>
<reference evidence="7 8" key="1">
    <citation type="submission" date="2019-01" db="EMBL/GenBank/DDBJ databases">
        <title>Lactibacter flavus gen. nov., sp. nov., a novel bacterium of the family Propionibacteriaceae isolated from raw milk and dairy products.</title>
        <authorList>
            <person name="Huptas C."/>
            <person name="Wenning M."/>
            <person name="Breitenwieser F."/>
            <person name="Doll E."/>
            <person name="Von Neubeck M."/>
            <person name="Busse H.-J."/>
            <person name="Scherer S."/>
        </authorList>
    </citation>
    <scope>NUCLEOTIDE SEQUENCE [LARGE SCALE GENOMIC DNA]</scope>
    <source>
        <strain evidence="7 8">DSM 22130</strain>
    </source>
</reference>